<dbReference type="InterPro" id="IPR013216">
    <property type="entry name" value="Methyltransf_11"/>
</dbReference>
<evidence type="ECO:0000259" key="4">
    <source>
        <dbReference type="Pfam" id="PF08241"/>
    </source>
</evidence>
<dbReference type="Proteomes" id="UP000000663">
    <property type="component" value="Chromosome"/>
</dbReference>
<dbReference type="GO" id="GO:0008757">
    <property type="term" value="F:S-adenosylmethionine-dependent methyltransferase activity"/>
    <property type="evidence" value="ECO:0007669"/>
    <property type="project" value="InterPro"/>
</dbReference>
<evidence type="ECO:0000313" key="5">
    <source>
        <dbReference type="EMBL" id="CAJ35688.1"/>
    </source>
</evidence>
<evidence type="ECO:0000313" key="6">
    <source>
        <dbReference type="Proteomes" id="UP000000663"/>
    </source>
</evidence>
<proteinExistence type="predicted"/>
<dbReference type="PANTHER" id="PTHR43464">
    <property type="entry name" value="METHYLTRANSFERASE"/>
    <property type="match status" value="1"/>
</dbReference>
<dbReference type="Gene3D" id="3.40.50.150">
    <property type="entry name" value="Vaccinia Virus protein VP39"/>
    <property type="match status" value="1"/>
</dbReference>
<accession>Q0W7F5</accession>
<dbReference type="eggNOG" id="arCOG01789">
    <property type="taxonomic scope" value="Archaea"/>
</dbReference>
<dbReference type="RefSeq" id="WP_012036811.1">
    <property type="nucleotide sequence ID" value="NC_009464.1"/>
</dbReference>
<name>Q0W7F5_METAR</name>
<sequence>MPEESGNLRKYRNKNPLLQILIKKFIKSIHAYIYSLDVDYILDAGCGEGIIMKSLHGRNLCGIDISTKAIALAKEMNPGSNVFCGTLYSLPFKDESFDLILSIETLEHLYAPENALRELKRVTKKYCIVSVPNEPFFCMMNLLRGKNISRLGNDVEHLQKWGRTDLCRLIEPYFEIVDVKTPFPWIVVLCKKK</sequence>
<keyword evidence="6" id="KW-1185">Reference proteome</keyword>
<dbReference type="STRING" id="351160.RCIX209"/>
<evidence type="ECO:0000256" key="1">
    <source>
        <dbReference type="ARBA" id="ARBA00022603"/>
    </source>
</evidence>
<dbReference type="CDD" id="cd02440">
    <property type="entry name" value="AdoMet_MTases"/>
    <property type="match status" value="1"/>
</dbReference>
<reference evidence="5 6" key="1">
    <citation type="journal article" date="2006" name="Science">
        <title>Genome of rice cluster I archaea -- the key methane producers in the rice rhizosphere.</title>
        <authorList>
            <person name="Erkel C."/>
            <person name="Kube M."/>
            <person name="Reinhardt R."/>
            <person name="Liesack W."/>
        </authorList>
    </citation>
    <scope>NUCLEOTIDE SEQUENCE [LARGE SCALE GENOMIC DNA]</scope>
    <source>
        <strain evidence="6">DSM 22066 / NBRC 105507 / MRE50</strain>
    </source>
</reference>
<dbReference type="InterPro" id="IPR029063">
    <property type="entry name" value="SAM-dependent_MTases_sf"/>
</dbReference>
<keyword evidence="2" id="KW-0808">Transferase</keyword>
<dbReference type="GeneID" id="5145562"/>
<dbReference type="PANTHER" id="PTHR43464:SF19">
    <property type="entry name" value="UBIQUINONE BIOSYNTHESIS O-METHYLTRANSFERASE, MITOCHONDRIAL"/>
    <property type="match status" value="1"/>
</dbReference>
<keyword evidence="1" id="KW-0489">Methyltransferase</keyword>
<feature type="domain" description="Methyltransferase type 11" evidence="4">
    <location>
        <begin position="42"/>
        <end position="125"/>
    </location>
</feature>
<dbReference type="Pfam" id="PF08241">
    <property type="entry name" value="Methyltransf_11"/>
    <property type="match status" value="1"/>
</dbReference>
<dbReference type="AlphaFoldDB" id="Q0W7F5"/>
<keyword evidence="3" id="KW-0949">S-adenosyl-L-methionine</keyword>
<dbReference type="EMBL" id="AM114193">
    <property type="protein sequence ID" value="CAJ35688.1"/>
    <property type="molecule type" value="Genomic_DNA"/>
</dbReference>
<dbReference type="OrthoDB" id="1018at2157"/>
<dbReference type="SUPFAM" id="SSF53335">
    <property type="entry name" value="S-adenosyl-L-methionine-dependent methyltransferases"/>
    <property type="match status" value="1"/>
</dbReference>
<gene>
    <name evidence="5" type="ORF">RCIX209</name>
</gene>
<evidence type="ECO:0000256" key="2">
    <source>
        <dbReference type="ARBA" id="ARBA00022679"/>
    </source>
</evidence>
<evidence type="ECO:0000256" key="3">
    <source>
        <dbReference type="ARBA" id="ARBA00022691"/>
    </source>
</evidence>
<protein>
    <recommendedName>
        <fullName evidence="4">Methyltransferase type 11 domain-containing protein</fullName>
    </recommendedName>
</protein>
<dbReference type="GO" id="GO:0032259">
    <property type="term" value="P:methylation"/>
    <property type="evidence" value="ECO:0007669"/>
    <property type="project" value="UniProtKB-KW"/>
</dbReference>
<dbReference type="KEGG" id="rci:RCIX209"/>
<organism evidence="5 6">
    <name type="scientific">Methanocella arvoryzae (strain DSM 22066 / NBRC 105507 / MRE50)</name>
    <dbReference type="NCBI Taxonomy" id="351160"/>
    <lineage>
        <taxon>Archaea</taxon>
        <taxon>Methanobacteriati</taxon>
        <taxon>Methanobacteriota</taxon>
        <taxon>Stenosarchaea group</taxon>
        <taxon>Methanomicrobia</taxon>
        <taxon>Methanocellales</taxon>
        <taxon>Methanocellaceae</taxon>
        <taxon>Methanocella</taxon>
    </lineage>
</organism>